<keyword evidence="2" id="KW-0472">Membrane</keyword>
<evidence type="ECO:0000256" key="1">
    <source>
        <dbReference type="SAM" id="MobiDB-lite"/>
    </source>
</evidence>
<dbReference type="AlphaFoldDB" id="A0A1Y2C410"/>
<feature type="transmembrane region" description="Helical" evidence="2">
    <location>
        <begin position="100"/>
        <end position="119"/>
    </location>
</feature>
<keyword evidence="2" id="KW-0812">Transmembrane</keyword>
<feature type="transmembrane region" description="Helical" evidence="2">
    <location>
        <begin position="12"/>
        <end position="31"/>
    </location>
</feature>
<comment type="caution">
    <text evidence="3">The sequence shown here is derived from an EMBL/GenBank/DDBJ whole genome shotgun (WGS) entry which is preliminary data.</text>
</comment>
<dbReference type="Proteomes" id="UP000193642">
    <property type="component" value="Unassembled WGS sequence"/>
</dbReference>
<reference evidence="3 4" key="1">
    <citation type="submission" date="2016-07" db="EMBL/GenBank/DDBJ databases">
        <title>Pervasive Adenine N6-methylation of Active Genes in Fungi.</title>
        <authorList>
            <consortium name="DOE Joint Genome Institute"/>
            <person name="Mondo S.J."/>
            <person name="Dannebaum R.O."/>
            <person name="Kuo R.C."/>
            <person name="Labutti K."/>
            <person name="Haridas S."/>
            <person name="Kuo A."/>
            <person name="Salamov A."/>
            <person name="Ahrendt S.R."/>
            <person name="Lipzen A."/>
            <person name="Sullivan W."/>
            <person name="Andreopoulos W.B."/>
            <person name="Clum A."/>
            <person name="Lindquist E."/>
            <person name="Daum C."/>
            <person name="Ramamoorthy G.K."/>
            <person name="Gryganskyi A."/>
            <person name="Culley D."/>
            <person name="Magnuson J.K."/>
            <person name="James T.Y."/>
            <person name="O'Malley M.A."/>
            <person name="Stajich J.E."/>
            <person name="Spatafora J.W."/>
            <person name="Visel A."/>
            <person name="Grigoriev I.V."/>
        </authorList>
    </citation>
    <scope>NUCLEOTIDE SEQUENCE [LARGE SCALE GENOMIC DNA]</scope>
    <source>
        <strain evidence="3 4">JEL800</strain>
    </source>
</reference>
<feature type="region of interest" description="Disordered" evidence="1">
    <location>
        <begin position="138"/>
        <end position="183"/>
    </location>
</feature>
<accession>A0A1Y2C410</accession>
<evidence type="ECO:0000313" key="3">
    <source>
        <dbReference type="EMBL" id="ORY41624.1"/>
    </source>
</evidence>
<protein>
    <submittedName>
        <fullName evidence="3">Uncharacterized protein</fullName>
    </submittedName>
</protein>
<keyword evidence="2" id="KW-1133">Transmembrane helix</keyword>
<feature type="transmembrane region" description="Helical" evidence="2">
    <location>
        <begin position="52"/>
        <end position="72"/>
    </location>
</feature>
<organism evidence="3 4">
    <name type="scientific">Rhizoclosmatium globosum</name>
    <dbReference type="NCBI Taxonomy" id="329046"/>
    <lineage>
        <taxon>Eukaryota</taxon>
        <taxon>Fungi</taxon>
        <taxon>Fungi incertae sedis</taxon>
        <taxon>Chytridiomycota</taxon>
        <taxon>Chytridiomycota incertae sedis</taxon>
        <taxon>Chytridiomycetes</taxon>
        <taxon>Chytridiales</taxon>
        <taxon>Chytriomycetaceae</taxon>
        <taxon>Rhizoclosmatium</taxon>
    </lineage>
</organism>
<dbReference type="OrthoDB" id="10284269at2759"/>
<evidence type="ECO:0000313" key="4">
    <source>
        <dbReference type="Proteomes" id="UP000193642"/>
    </source>
</evidence>
<evidence type="ECO:0000256" key="2">
    <source>
        <dbReference type="SAM" id="Phobius"/>
    </source>
</evidence>
<name>A0A1Y2C410_9FUNG</name>
<proteinExistence type="predicted"/>
<dbReference type="EMBL" id="MCGO01000031">
    <property type="protein sequence ID" value="ORY41624.1"/>
    <property type="molecule type" value="Genomic_DNA"/>
</dbReference>
<gene>
    <name evidence="3" type="ORF">BCR33DRAFT_852134</name>
</gene>
<sequence>MHLQPLSLFTTATYYCLGFLIALYGATLIQLPTSNTCLRRKVFRSLCQLFQAPLVVYFFLPSMSCVVIGLFVESVNTLKLAKNSQEANVLHLVLEAEKKLILSSMTVLMTVILLIRVWSKLSYMALLVKYEEITKSGDSDEHRQNVQNEENTETDNVKGESKDFVPPVSVTRNVSDVDGKKED</sequence>
<keyword evidence="4" id="KW-1185">Reference proteome</keyword>